<accession>A0A6A5RRG0</accession>
<evidence type="ECO:0000313" key="2">
    <source>
        <dbReference type="Proteomes" id="UP000800082"/>
    </source>
</evidence>
<dbReference type="OrthoDB" id="24670at2759"/>
<sequence length="926" mass="104282">MAFTWDKLSKARREYPKPKFALSYVDKLLKKSPGNPYLITWRADVSLQLQSPPEIIAKSLVEVCQNKATQQDELLLEYAYRLIVEATIRSNPKLDGISTVGNEGVKAWQNAAALKVTKKDRKNLWDDFFTAAMRHGCWDDARTAIVKYRAEASSTDKISYYTQIFAQQMSAEQKIQAGKAAGVADRMAEIQLAVALKQMKDAYERPESDPISVKDIRDLRFMAKIYARQGKCAQLLELWNAPPAHLQPIMEKHALDISLLTVDILSSAQQYELLEKHILDLVEDATTALSEDDPKPLQQLCSARVNIWSYLIDASTHLYSPQISKEKILSTKDRVFGSDTLKLDRPLRLVRLIFRTYLGESLLQDCKDYFKQFSRIPSCFVDLRRSVEKMSNDERTDFLAHIEEDMKSTKPGAKDAESKLEDWARAEICVLKFIYLIAVSLPTSSPSTETLESLVARASKISQMLPKDPDPAMLIAYCLTNLHHHTAESGAASDQSSRILLQAAMLTRTAVERDTEKHNRQLALLATRLHLNLGLGTVAFQVWKHVKPSMKEMLVDTLSPYLLSRIAITQPFDVKHHQGFSVDKELKHVVDTVDRMSKVQEGLIFRDIKRFHWDSAMDLISMNEKLTTSLTRHTSILERRRIARLKGEPAGDLPDVNYRSTQTISDNIDRSVFPAYEHSSVHRPYSFLMPADIPTADDMLAQYHNRESVSKILYRDGIPVNWTPPTSPPAPAYNSPEHLIASHFWYPISSLLYAAVHCTKADTTHFSALLAHLKTLRQDQEKLVSSAATSVDPADEPTVISENMLMASYSALEILRLLPRLATEINTLVLQPKTPHPMKTAVPKDWAKQIDAAVKGAYEAIGKVANSRINLLQKRGVAAVKAQVRWGRTGAAIGDSLSEGDVEHYAREYVDAAVEAWRGVLSVKLK</sequence>
<dbReference type="AlphaFoldDB" id="A0A6A5RRG0"/>
<organism evidence="1 2">
    <name type="scientific">Didymella exigua CBS 183.55</name>
    <dbReference type="NCBI Taxonomy" id="1150837"/>
    <lineage>
        <taxon>Eukaryota</taxon>
        <taxon>Fungi</taxon>
        <taxon>Dikarya</taxon>
        <taxon>Ascomycota</taxon>
        <taxon>Pezizomycotina</taxon>
        <taxon>Dothideomycetes</taxon>
        <taxon>Pleosporomycetidae</taxon>
        <taxon>Pleosporales</taxon>
        <taxon>Pleosporineae</taxon>
        <taxon>Didymellaceae</taxon>
        <taxon>Didymella</taxon>
    </lineage>
</organism>
<reference evidence="1" key="1">
    <citation type="journal article" date="2020" name="Stud. Mycol.">
        <title>101 Dothideomycetes genomes: a test case for predicting lifestyles and emergence of pathogens.</title>
        <authorList>
            <person name="Haridas S."/>
            <person name="Albert R."/>
            <person name="Binder M."/>
            <person name="Bloem J."/>
            <person name="Labutti K."/>
            <person name="Salamov A."/>
            <person name="Andreopoulos B."/>
            <person name="Baker S."/>
            <person name="Barry K."/>
            <person name="Bills G."/>
            <person name="Bluhm B."/>
            <person name="Cannon C."/>
            <person name="Castanera R."/>
            <person name="Culley D."/>
            <person name="Daum C."/>
            <person name="Ezra D."/>
            <person name="Gonzalez J."/>
            <person name="Henrissat B."/>
            <person name="Kuo A."/>
            <person name="Liang C."/>
            <person name="Lipzen A."/>
            <person name="Lutzoni F."/>
            <person name="Magnuson J."/>
            <person name="Mondo S."/>
            <person name="Nolan M."/>
            <person name="Ohm R."/>
            <person name="Pangilinan J."/>
            <person name="Park H.-J."/>
            <person name="Ramirez L."/>
            <person name="Alfaro M."/>
            <person name="Sun H."/>
            <person name="Tritt A."/>
            <person name="Yoshinaga Y."/>
            <person name="Zwiers L.-H."/>
            <person name="Turgeon B."/>
            <person name="Goodwin S."/>
            <person name="Spatafora J."/>
            <person name="Crous P."/>
            <person name="Grigoriev I."/>
        </authorList>
    </citation>
    <scope>NUCLEOTIDE SEQUENCE</scope>
    <source>
        <strain evidence="1">CBS 183.55</strain>
    </source>
</reference>
<keyword evidence="2" id="KW-1185">Reference proteome</keyword>
<proteinExistence type="predicted"/>
<dbReference type="EMBL" id="ML978965">
    <property type="protein sequence ID" value="KAF1929644.1"/>
    <property type="molecule type" value="Genomic_DNA"/>
</dbReference>
<evidence type="ECO:0000313" key="1">
    <source>
        <dbReference type="EMBL" id="KAF1929644.1"/>
    </source>
</evidence>
<dbReference type="InterPro" id="IPR019183">
    <property type="entry name" value="NAA25_NatB_aux_su"/>
</dbReference>
<dbReference type="GeneID" id="54344976"/>
<protein>
    <recommendedName>
        <fullName evidence="3">N-acetyltransferase B complex non catalytic subunit-domain-containing protein</fullName>
    </recommendedName>
</protein>
<name>A0A6A5RRG0_9PLEO</name>
<dbReference type="Pfam" id="PF09797">
    <property type="entry name" value="NatB_MDM20"/>
    <property type="match status" value="1"/>
</dbReference>
<gene>
    <name evidence="1" type="ORF">M421DRAFT_125836</name>
</gene>
<dbReference type="Proteomes" id="UP000800082">
    <property type="component" value="Unassembled WGS sequence"/>
</dbReference>
<evidence type="ECO:0008006" key="3">
    <source>
        <dbReference type="Google" id="ProtNLM"/>
    </source>
</evidence>
<dbReference type="RefSeq" id="XP_033449892.1">
    <property type="nucleotide sequence ID" value="XM_033587330.1"/>
</dbReference>